<dbReference type="Proteomes" id="UP000230233">
    <property type="component" value="Chromosome III"/>
</dbReference>
<reference evidence="3" key="1">
    <citation type="submission" date="2017-10" db="EMBL/GenBank/DDBJ databases">
        <title>Rapid genome shrinkage in a self-fertile nematode reveals novel sperm competition proteins.</title>
        <authorList>
            <person name="Yin D."/>
            <person name="Schwarz E.M."/>
            <person name="Thomas C.G."/>
            <person name="Felde R.L."/>
            <person name="Korf I.F."/>
            <person name="Cutter A.D."/>
            <person name="Schartner C.M."/>
            <person name="Ralston E.J."/>
            <person name="Meyer B.J."/>
            <person name="Haag E.S."/>
        </authorList>
    </citation>
    <scope>NUCLEOTIDE SEQUENCE [LARGE SCALE GENOMIC DNA]</scope>
    <source>
        <strain evidence="3">JU1422</strain>
    </source>
</reference>
<comment type="caution">
    <text evidence="2">The sequence shown here is derived from an EMBL/GenBank/DDBJ whole genome shotgun (WGS) entry which is preliminary data.</text>
</comment>
<dbReference type="STRING" id="1611254.A0A2G5UMF4"/>
<feature type="region of interest" description="Disordered" evidence="1">
    <location>
        <begin position="1"/>
        <end position="29"/>
    </location>
</feature>
<proteinExistence type="predicted"/>
<feature type="compositionally biased region" description="Basic and acidic residues" evidence="1">
    <location>
        <begin position="8"/>
        <end position="24"/>
    </location>
</feature>
<organism evidence="2 3">
    <name type="scientific">Caenorhabditis nigoni</name>
    <dbReference type="NCBI Taxonomy" id="1611254"/>
    <lineage>
        <taxon>Eukaryota</taxon>
        <taxon>Metazoa</taxon>
        <taxon>Ecdysozoa</taxon>
        <taxon>Nematoda</taxon>
        <taxon>Chromadorea</taxon>
        <taxon>Rhabditida</taxon>
        <taxon>Rhabditina</taxon>
        <taxon>Rhabditomorpha</taxon>
        <taxon>Rhabditoidea</taxon>
        <taxon>Rhabditidae</taxon>
        <taxon>Peloderinae</taxon>
        <taxon>Caenorhabditis</taxon>
    </lineage>
</organism>
<accession>A0A2G5UMF4</accession>
<feature type="region of interest" description="Disordered" evidence="1">
    <location>
        <begin position="169"/>
        <end position="195"/>
    </location>
</feature>
<name>A0A2G5UMF4_9PELO</name>
<protein>
    <submittedName>
        <fullName evidence="2">Uncharacterized protein</fullName>
    </submittedName>
</protein>
<evidence type="ECO:0000313" key="2">
    <source>
        <dbReference type="EMBL" id="PIC40707.1"/>
    </source>
</evidence>
<dbReference type="EMBL" id="PDUG01000003">
    <property type="protein sequence ID" value="PIC40707.1"/>
    <property type="molecule type" value="Genomic_DNA"/>
</dbReference>
<gene>
    <name evidence="2" type="primary">Cni-tag-267</name>
    <name evidence="2" type="synonym">Cnig_chr_III.g8357</name>
    <name evidence="2" type="ORF">B9Z55_008357</name>
</gene>
<evidence type="ECO:0000313" key="3">
    <source>
        <dbReference type="Proteomes" id="UP000230233"/>
    </source>
</evidence>
<sequence length="195" mass="21669">MGKKRKHQDSETDDSMKKPKHEDVETNGVANISIADSGNFKVFLIKKPIGVSLTDLEALKWSGDDEILSKTKVKTESGVFRAIVAPKAKKERMVHIPAVREREEEDSKNIKAQNFVDGSITILPQEVKQTNLGGSIYEEGEEPADDTTTVPHPALRKIKKTAVLDLESRQQRNKAYGTATDGSGQPRQLYDILKN</sequence>
<dbReference type="OrthoDB" id="5829268at2759"/>
<evidence type="ECO:0000256" key="1">
    <source>
        <dbReference type="SAM" id="MobiDB-lite"/>
    </source>
</evidence>
<keyword evidence="3" id="KW-1185">Reference proteome</keyword>
<dbReference type="AlphaFoldDB" id="A0A2G5UMF4"/>